<name>A0ABU0IVT6_9CAUL</name>
<organism evidence="1 2">
    <name type="scientific">Caulobacter ginsengisoli</name>
    <dbReference type="NCBI Taxonomy" id="400775"/>
    <lineage>
        <taxon>Bacteria</taxon>
        <taxon>Pseudomonadati</taxon>
        <taxon>Pseudomonadota</taxon>
        <taxon>Alphaproteobacteria</taxon>
        <taxon>Caulobacterales</taxon>
        <taxon>Caulobacteraceae</taxon>
        <taxon>Caulobacter</taxon>
    </lineage>
</organism>
<dbReference type="EMBL" id="JAUSVS010000009">
    <property type="protein sequence ID" value="MDQ0466134.1"/>
    <property type="molecule type" value="Genomic_DNA"/>
</dbReference>
<reference evidence="1 2" key="1">
    <citation type="submission" date="2023-07" db="EMBL/GenBank/DDBJ databases">
        <title>Genomic Encyclopedia of Type Strains, Phase IV (KMG-IV): sequencing the most valuable type-strain genomes for metagenomic binning, comparative biology and taxonomic classification.</title>
        <authorList>
            <person name="Goeker M."/>
        </authorList>
    </citation>
    <scope>NUCLEOTIDE SEQUENCE [LARGE SCALE GENOMIC DNA]</scope>
    <source>
        <strain evidence="1 2">DSM 18695</strain>
    </source>
</reference>
<dbReference type="InterPro" id="IPR042184">
    <property type="entry name" value="YqeY/Aim41_N"/>
</dbReference>
<protein>
    <submittedName>
        <fullName evidence="1">Uncharacterized protein YqeY</fullName>
    </submittedName>
</protein>
<dbReference type="RefSeq" id="WP_307352005.1">
    <property type="nucleotide sequence ID" value="NZ_JAUSVS010000009.1"/>
</dbReference>
<dbReference type="Gene3D" id="1.10.1510.10">
    <property type="entry name" value="Uncharacterised protein YqeY/AIM41 PF09424, N-terminal domain"/>
    <property type="match status" value="1"/>
</dbReference>
<comment type="caution">
    <text evidence="1">The sequence shown here is derived from an EMBL/GenBank/DDBJ whole genome shotgun (WGS) entry which is preliminary data.</text>
</comment>
<sequence>MSDAVTDPAEALQTRLRADLRAAMKARETLEVSLLRGLIAAIDNAQSAGIQAGPSVSAAPAASSQWMAAGGAFGSGEVSRRVLTATDLVALLADEAARREATAAEMDRVGRADLADTARAEAAVIARYRG</sequence>
<dbReference type="Proteomes" id="UP001228905">
    <property type="component" value="Unassembled WGS sequence"/>
</dbReference>
<dbReference type="InterPro" id="IPR019004">
    <property type="entry name" value="YqeY/Aim41"/>
</dbReference>
<dbReference type="PANTHER" id="PTHR28055:SF1">
    <property type="entry name" value="ALTERED INHERITANCE OF MITOCHONDRIA PROTEIN 41, MITOCHONDRIAL"/>
    <property type="match status" value="1"/>
</dbReference>
<evidence type="ECO:0000313" key="2">
    <source>
        <dbReference type="Proteomes" id="UP001228905"/>
    </source>
</evidence>
<accession>A0ABU0IVT6</accession>
<dbReference type="PANTHER" id="PTHR28055">
    <property type="entry name" value="ALTERED INHERITANCE OF MITOCHONDRIA PROTEIN 41, MITOCHONDRIAL"/>
    <property type="match status" value="1"/>
</dbReference>
<evidence type="ECO:0000313" key="1">
    <source>
        <dbReference type="EMBL" id="MDQ0466134.1"/>
    </source>
</evidence>
<keyword evidence="2" id="KW-1185">Reference proteome</keyword>
<gene>
    <name evidence="1" type="ORF">QO010_003927</name>
</gene>
<proteinExistence type="predicted"/>